<dbReference type="KEGG" id="mka:MK1317"/>
<dbReference type="GeneID" id="1477912"/>
<name>Q8TVS1_METKA</name>
<accession>Q8TVS1</accession>
<protein>
    <submittedName>
        <fullName evidence="1">Uncharacterized protein</fullName>
    </submittedName>
</protein>
<reference evidence="1 2" key="1">
    <citation type="journal article" date="2002" name="Proc. Natl. Acad. Sci. U.S.A.">
        <title>The complete genome of hyperthermophile Methanopyrus kandleri AV19 and monophyly of archaeal methanogens.</title>
        <authorList>
            <person name="Slesarev A.I."/>
            <person name="Mezhevaya K.V."/>
            <person name="Makarova K.S."/>
            <person name="Polushin N.N."/>
            <person name="Shcherbinina O.V."/>
            <person name="Shakhova V.V."/>
            <person name="Belova G.I."/>
            <person name="Aravind L."/>
            <person name="Natale D.A."/>
            <person name="Rogozin I.B."/>
            <person name="Tatusov R.L."/>
            <person name="Wolf Y.I."/>
            <person name="Stetter K.O."/>
            <person name="Malykh A.G."/>
            <person name="Koonin E.V."/>
            <person name="Kozyavkin S.A."/>
        </authorList>
    </citation>
    <scope>NUCLEOTIDE SEQUENCE [LARGE SCALE GENOMIC DNA]</scope>
    <source>
        <strain evidence="2">AV19 / DSM 6324 / JCM 9639 / NBRC 100938</strain>
    </source>
</reference>
<gene>
    <name evidence="1" type="ordered locus">MK1317</name>
</gene>
<sequence>MELVLELSLGRFRAGDAIERTRTSVPAQTLFGAILGATLELLRGDGEDPDVVKEVLDALVGGLELTDAFPLDRGGEPLLPVPEHVRRELSDPERYGEVLRELAGDDVDTGTHGLVTEPERLPLSLFTDLCVEGSPTDPATLKRLREWLSGEHDPVVGSGRLTHASVPRTGDDTTPFTLDYASGRGIEGPTHVAFLRYDGKEPDYYDVEALLRAVLRYLRDAGLGGARSRGAGEVLEAGLREPEGEEKLLFSQRMRVEEGEPAITLSACAPEGDAEFYGRVERRGLHYARVGPFVTNYRVPRHYLAATGSYFPEWPGAENLRFEVPEGLLPGFLRGDPMYRGGYELVVYGRGFPVRVRALGDGD</sequence>
<dbReference type="InParanoid" id="Q8TVS1"/>
<dbReference type="EnsemblBacteria" id="AAM02530">
    <property type="protein sequence ID" value="AAM02530"/>
    <property type="gene ID" value="MK1317"/>
</dbReference>
<evidence type="ECO:0000313" key="2">
    <source>
        <dbReference type="Proteomes" id="UP000001826"/>
    </source>
</evidence>
<dbReference type="EMBL" id="AE009439">
    <property type="protein sequence ID" value="AAM02530.1"/>
    <property type="molecule type" value="Genomic_DNA"/>
</dbReference>
<dbReference type="RefSeq" id="WP_011019685.1">
    <property type="nucleotide sequence ID" value="NC_003551.1"/>
</dbReference>
<proteinExistence type="predicted"/>
<keyword evidence="2" id="KW-1185">Reference proteome</keyword>
<dbReference type="HOGENOM" id="CLU_762100_0_0_2"/>
<dbReference type="Proteomes" id="UP000001826">
    <property type="component" value="Chromosome"/>
</dbReference>
<dbReference type="PaxDb" id="190192-MK1317"/>
<organism evidence="1 2">
    <name type="scientific">Methanopyrus kandleri (strain AV19 / DSM 6324 / JCM 9639 / NBRC 100938)</name>
    <dbReference type="NCBI Taxonomy" id="190192"/>
    <lineage>
        <taxon>Archaea</taxon>
        <taxon>Methanobacteriati</taxon>
        <taxon>Methanobacteriota</taxon>
        <taxon>Methanomada group</taxon>
        <taxon>Methanopyri</taxon>
        <taxon>Methanopyrales</taxon>
        <taxon>Methanopyraceae</taxon>
        <taxon>Methanopyrus</taxon>
    </lineage>
</organism>
<dbReference type="STRING" id="190192.MK1317"/>
<evidence type="ECO:0000313" key="1">
    <source>
        <dbReference type="EMBL" id="AAM02530.1"/>
    </source>
</evidence>
<dbReference type="AlphaFoldDB" id="Q8TVS1"/>